<protein>
    <submittedName>
        <fullName evidence="4">Uncharacterized protein</fullName>
    </submittedName>
</protein>
<keyword evidence="2" id="KW-1133">Transmembrane helix</keyword>
<comment type="caution">
    <text evidence="4">The sequence shown here is derived from an EMBL/GenBank/DDBJ whole genome shotgun (WGS) entry which is preliminary data.</text>
</comment>
<dbReference type="Proteomes" id="UP000823388">
    <property type="component" value="Chromosome 5K"/>
</dbReference>
<feature type="compositionally biased region" description="Low complexity" evidence="1">
    <location>
        <begin position="79"/>
        <end position="92"/>
    </location>
</feature>
<keyword evidence="2" id="KW-0812">Transmembrane</keyword>
<name>A0A8T0SXT6_PANVG</name>
<keyword evidence="2" id="KW-0472">Membrane</keyword>
<feature type="signal peptide" evidence="3">
    <location>
        <begin position="1"/>
        <end position="20"/>
    </location>
</feature>
<keyword evidence="3" id="KW-0732">Signal</keyword>
<sequence>MAARGRLCTLTALLLAAVLAAPAASVADAPWTGAGRQRQHLAPAQAPVGRTSAMPPTKAPHLAPSPKAGSPGPFPPEAPAQAPSPASPGDGATVPSSGATEPGTATSTLPVITAMIAPSEHSSIAAPAASSLWTAAFSSVAGGVALMLLRGY</sequence>
<evidence type="ECO:0000313" key="5">
    <source>
        <dbReference type="Proteomes" id="UP000823388"/>
    </source>
</evidence>
<dbReference type="AlphaFoldDB" id="A0A8T0SXT6"/>
<gene>
    <name evidence="4" type="ORF">PVAP13_5KG656000</name>
</gene>
<reference evidence="4" key="1">
    <citation type="submission" date="2020-05" db="EMBL/GenBank/DDBJ databases">
        <title>WGS assembly of Panicum virgatum.</title>
        <authorList>
            <person name="Lovell J.T."/>
            <person name="Jenkins J."/>
            <person name="Shu S."/>
            <person name="Juenger T.E."/>
            <person name="Schmutz J."/>
        </authorList>
    </citation>
    <scope>NUCLEOTIDE SEQUENCE</scope>
    <source>
        <strain evidence="4">AP13</strain>
    </source>
</reference>
<feature type="chain" id="PRO_5035853795" evidence="3">
    <location>
        <begin position="21"/>
        <end position="152"/>
    </location>
</feature>
<evidence type="ECO:0000256" key="2">
    <source>
        <dbReference type="SAM" id="Phobius"/>
    </source>
</evidence>
<evidence type="ECO:0000256" key="1">
    <source>
        <dbReference type="SAM" id="MobiDB-lite"/>
    </source>
</evidence>
<accession>A0A8T0SXT6</accession>
<evidence type="ECO:0000313" key="4">
    <source>
        <dbReference type="EMBL" id="KAG2602118.1"/>
    </source>
</evidence>
<proteinExistence type="predicted"/>
<feature type="compositionally biased region" description="Polar residues" evidence="1">
    <location>
        <begin position="94"/>
        <end position="105"/>
    </location>
</feature>
<keyword evidence="5" id="KW-1185">Reference proteome</keyword>
<feature type="transmembrane region" description="Helical" evidence="2">
    <location>
        <begin position="131"/>
        <end position="149"/>
    </location>
</feature>
<feature type="region of interest" description="Disordered" evidence="1">
    <location>
        <begin position="35"/>
        <end position="105"/>
    </location>
</feature>
<evidence type="ECO:0000256" key="3">
    <source>
        <dbReference type="SAM" id="SignalP"/>
    </source>
</evidence>
<dbReference type="EMBL" id="CM029045">
    <property type="protein sequence ID" value="KAG2602118.1"/>
    <property type="molecule type" value="Genomic_DNA"/>
</dbReference>
<organism evidence="4 5">
    <name type="scientific">Panicum virgatum</name>
    <name type="common">Blackwell switchgrass</name>
    <dbReference type="NCBI Taxonomy" id="38727"/>
    <lineage>
        <taxon>Eukaryota</taxon>
        <taxon>Viridiplantae</taxon>
        <taxon>Streptophyta</taxon>
        <taxon>Embryophyta</taxon>
        <taxon>Tracheophyta</taxon>
        <taxon>Spermatophyta</taxon>
        <taxon>Magnoliopsida</taxon>
        <taxon>Liliopsida</taxon>
        <taxon>Poales</taxon>
        <taxon>Poaceae</taxon>
        <taxon>PACMAD clade</taxon>
        <taxon>Panicoideae</taxon>
        <taxon>Panicodae</taxon>
        <taxon>Paniceae</taxon>
        <taxon>Panicinae</taxon>
        <taxon>Panicum</taxon>
        <taxon>Panicum sect. Hiantes</taxon>
    </lineage>
</organism>